<dbReference type="PANTHER" id="PTHR31674">
    <property type="entry name" value="B3 DOMAIN-CONTAINING PROTEIN REM-LIKE 3-RELATED"/>
    <property type="match status" value="1"/>
</dbReference>
<keyword evidence="10" id="KW-1185">Reference proteome</keyword>
<evidence type="ECO:0000259" key="8">
    <source>
        <dbReference type="PROSITE" id="PS50863"/>
    </source>
</evidence>
<gene>
    <name evidence="9" type="ORF">DCAF_LOCUS15208</name>
</gene>
<dbReference type="SUPFAM" id="SSF101936">
    <property type="entry name" value="DNA-binding pseudobarrel domain"/>
    <property type="match status" value="2"/>
</dbReference>
<accession>A0AAV1RX74</accession>
<protein>
    <recommendedName>
        <fullName evidence="8">TF-B3 domain-containing protein</fullName>
    </recommendedName>
</protein>
<dbReference type="InterPro" id="IPR039218">
    <property type="entry name" value="REM_fam"/>
</dbReference>
<evidence type="ECO:0000256" key="4">
    <source>
        <dbReference type="ARBA" id="ARBA00023125"/>
    </source>
</evidence>
<dbReference type="InterPro" id="IPR003340">
    <property type="entry name" value="B3_DNA-bd"/>
</dbReference>
<evidence type="ECO:0000256" key="1">
    <source>
        <dbReference type="ARBA" id="ARBA00004123"/>
    </source>
</evidence>
<feature type="compositionally biased region" description="Basic and acidic residues" evidence="7">
    <location>
        <begin position="93"/>
        <end position="103"/>
    </location>
</feature>
<evidence type="ECO:0000256" key="6">
    <source>
        <dbReference type="ARBA" id="ARBA00023242"/>
    </source>
</evidence>
<dbReference type="EMBL" id="CAWUPB010001159">
    <property type="protein sequence ID" value="CAK7340127.1"/>
    <property type="molecule type" value="Genomic_DNA"/>
</dbReference>
<proteinExistence type="predicted"/>
<dbReference type="SMART" id="SM01019">
    <property type="entry name" value="B3"/>
    <property type="match status" value="2"/>
</dbReference>
<evidence type="ECO:0000256" key="7">
    <source>
        <dbReference type="SAM" id="MobiDB-lite"/>
    </source>
</evidence>
<dbReference type="PROSITE" id="PS50863">
    <property type="entry name" value="B3"/>
    <property type="match status" value="2"/>
</dbReference>
<evidence type="ECO:0000256" key="2">
    <source>
        <dbReference type="ARBA" id="ARBA00022737"/>
    </source>
</evidence>
<keyword evidence="4" id="KW-0238">DNA-binding</keyword>
<keyword evidence="2" id="KW-0677">Repeat</keyword>
<keyword evidence="3" id="KW-0805">Transcription regulation</keyword>
<reference evidence="9 10" key="1">
    <citation type="submission" date="2024-01" db="EMBL/GenBank/DDBJ databases">
        <authorList>
            <person name="Waweru B."/>
        </authorList>
    </citation>
    <scope>NUCLEOTIDE SEQUENCE [LARGE SCALE GENOMIC DNA]</scope>
</reference>
<evidence type="ECO:0000313" key="10">
    <source>
        <dbReference type="Proteomes" id="UP001314170"/>
    </source>
</evidence>
<dbReference type="Pfam" id="PF02362">
    <property type="entry name" value="B3"/>
    <property type="match status" value="2"/>
</dbReference>
<dbReference type="GO" id="GO:0005634">
    <property type="term" value="C:nucleus"/>
    <property type="evidence" value="ECO:0007669"/>
    <property type="project" value="UniProtKB-SubCell"/>
</dbReference>
<dbReference type="AlphaFoldDB" id="A0AAV1RX74"/>
<sequence>MAKTFILKSNMGKPYLVTMKDRKDGYFFTRGWKSFVKYHDLQVGDFLVFNFVGDRTFDVVIYDPSGCVKEKVASNPNRNPTKPRQASVGIARNQEKPTKKHDQAGSSYLFVKTEAPDSGGRIGANGEEIGGIGERERVAEAIRSFTPNHPVFIQVLKDYQKYDMFVPRDIVRETGLAKKKVVVIKDPKGRKWEVGIRPSDKRRHVYLGKGWYELSEANGLVAGDTCVLHFQQGMINVQIHSKKKGRMEETKAIRVKAE</sequence>
<dbReference type="GO" id="GO:0003677">
    <property type="term" value="F:DNA binding"/>
    <property type="evidence" value="ECO:0007669"/>
    <property type="project" value="UniProtKB-KW"/>
</dbReference>
<feature type="domain" description="TF-B3" evidence="8">
    <location>
        <begin position="149"/>
        <end position="243"/>
    </location>
</feature>
<feature type="domain" description="TF-B3" evidence="8">
    <location>
        <begin position="1"/>
        <end position="65"/>
    </location>
</feature>
<keyword evidence="6" id="KW-0539">Nucleus</keyword>
<name>A0AAV1RX74_9ROSI</name>
<comment type="subcellular location">
    <subcellularLocation>
        <location evidence="1">Nucleus</location>
    </subcellularLocation>
</comment>
<organism evidence="9 10">
    <name type="scientific">Dovyalis caffra</name>
    <dbReference type="NCBI Taxonomy" id="77055"/>
    <lineage>
        <taxon>Eukaryota</taxon>
        <taxon>Viridiplantae</taxon>
        <taxon>Streptophyta</taxon>
        <taxon>Embryophyta</taxon>
        <taxon>Tracheophyta</taxon>
        <taxon>Spermatophyta</taxon>
        <taxon>Magnoliopsida</taxon>
        <taxon>eudicotyledons</taxon>
        <taxon>Gunneridae</taxon>
        <taxon>Pentapetalae</taxon>
        <taxon>rosids</taxon>
        <taxon>fabids</taxon>
        <taxon>Malpighiales</taxon>
        <taxon>Salicaceae</taxon>
        <taxon>Flacourtieae</taxon>
        <taxon>Dovyalis</taxon>
    </lineage>
</organism>
<feature type="region of interest" description="Disordered" evidence="7">
    <location>
        <begin position="72"/>
        <end position="107"/>
    </location>
</feature>
<dbReference type="PANTHER" id="PTHR31674:SF62">
    <property type="entry name" value="B3 DOMAIN-CONTAINING PROTEIN REM14-RELATED"/>
    <property type="match status" value="1"/>
</dbReference>
<dbReference type="InterPro" id="IPR015300">
    <property type="entry name" value="DNA-bd_pseudobarrel_sf"/>
</dbReference>
<evidence type="ECO:0000313" key="9">
    <source>
        <dbReference type="EMBL" id="CAK7340127.1"/>
    </source>
</evidence>
<feature type="compositionally biased region" description="Polar residues" evidence="7">
    <location>
        <begin position="74"/>
        <end position="84"/>
    </location>
</feature>
<evidence type="ECO:0000256" key="3">
    <source>
        <dbReference type="ARBA" id="ARBA00023015"/>
    </source>
</evidence>
<dbReference type="Proteomes" id="UP001314170">
    <property type="component" value="Unassembled WGS sequence"/>
</dbReference>
<evidence type="ECO:0000256" key="5">
    <source>
        <dbReference type="ARBA" id="ARBA00023163"/>
    </source>
</evidence>
<dbReference type="Gene3D" id="2.40.330.10">
    <property type="entry name" value="DNA-binding pseudobarrel domain"/>
    <property type="match status" value="2"/>
</dbReference>
<dbReference type="CDD" id="cd10017">
    <property type="entry name" value="B3_DNA"/>
    <property type="match status" value="2"/>
</dbReference>
<keyword evidence="5" id="KW-0804">Transcription</keyword>
<comment type="caution">
    <text evidence="9">The sequence shown here is derived from an EMBL/GenBank/DDBJ whole genome shotgun (WGS) entry which is preliminary data.</text>
</comment>